<dbReference type="Proteomes" id="UP000580344">
    <property type="component" value="Unassembled WGS sequence"/>
</dbReference>
<dbReference type="InterPro" id="IPR001478">
    <property type="entry name" value="PDZ"/>
</dbReference>
<dbReference type="Gene3D" id="2.30.42.10">
    <property type="match status" value="1"/>
</dbReference>
<dbReference type="InterPro" id="IPR041489">
    <property type="entry name" value="PDZ_6"/>
</dbReference>
<dbReference type="Pfam" id="PF13650">
    <property type="entry name" value="Asp_protease_2"/>
    <property type="match status" value="1"/>
</dbReference>
<dbReference type="EMBL" id="JABFOQ010000012">
    <property type="protein sequence ID" value="NOJ75542.1"/>
    <property type="molecule type" value="Genomic_DNA"/>
</dbReference>
<name>A0ABX1WLX0_9FLAO</name>
<organism evidence="2 3">
    <name type="scientific">Empedobacter stercoris</name>
    <dbReference type="NCBI Taxonomy" id="1628248"/>
    <lineage>
        <taxon>Bacteria</taxon>
        <taxon>Pseudomonadati</taxon>
        <taxon>Bacteroidota</taxon>
        <taxon>Flavobacteriia</taxon>
        <taxon>Flavobacteriales</taxon>
        <taxon>Weeksellaceae</taxon>
        <taxon>Empedobacter</taxon>
    </lineage>
</organism>
<dbReference type="InterPro" id="IPR036034">
    <property type="entry name" value="PDZ_sf"/>
</dbReference>
<protein>
    <submittedName>
        <fullName evidence="2">PDZ domain-containing protein</fullName>
    </submittedName>
</protein>
<evidence type="ECO:0000313" key="3">
    <source>
        <dbReference type="Proteomes" id="UP000580344"/>
    </source>
</evidence>
<dbReference type="Pfam" id="PF17820">
    <property type="entry name" value="PDZ_6"/>
    <property type="match status" value="1"/>
</dbReference>
<comment type="caution">
    <text evidence="2">The sequence shown here is derived from an EMBL/GenBank/DDBJ whole genome shotgun (WGS) entry which is preliminary data.</text>
</comment>
<gene>
    <name evidence="2" type="ORF">HMH06_06820</name>
</gene>
<evidence type="ECO:0000313" key="2">
    <source>
        <dbReference type="EMBL" id="NOJ75542.1"/>
    </source>
</evidence>
<dbReference type="RefSeq" id="WP_171622857.1">
    <property type="nucleotide sequence ID" value="NZ_CP053698.1"/>
</dbReference>
<feature type="domain" description="PDZ" evidence="1">
    <location>
        <begin position="322"/>
        <end position="428"/>
    </location>
</feature>
<dbReference type="SUPFAM" id="SSF50156">
    <property type="entry name" value="PDZ domain-like"/>
    <property type="match status" value="1"/>
</dbReference>
<dbReference type="SMART" id="SM00228">
    <property type="entry name" value="PDZ"/>
    <property type="match status" value="1"/>
</dbReference>
<accession>A0ABX1WLX0</accession>
<dbReference type="Gene3D" id="2.40.70.10">
    <property type="entry name" value="Acid Proteases"/>
    <property type="match status" value="1"/>
</dbReference>
<dbReference type="InterPro" id="IPR021109">
    <property type="entry name" value="Peptidase_aspartic_dom_sf"/>
</dbReference>
<sequence>MLFRFYIIVFLFLNFLHIHAQESGLILSEKIKKEKIHFQFIKNLVIVPVTFNNQPMNFIIDSGLKETILFSQFDQTIDKKDIQTITLKGLGKDAKDTKGFYSKNNKLAVGNHYLATNANIIIIQDENFNLFSRLGIDVHGIIGSEFFKNHPIEIDYAKQKITIYATIKEVKKLKKYQSKALEISTENKPFTSIDFFYEREFTDQKMLIDIGNSDGLWLFKNEIKNLAPLNHAFDDELGKGFNGIINGERGTITSVNLGKYKLHYPLIAVPDYESIQYINLKNNRKGSLGNEVLRRFSIILDYRNKTFYYKSNRNFRDAFHYNRSGLTIIHDEFEWKNEKVNVDFQQRSASETNTFSPQKVNYQIVMKPVYKIESVRKNSNADLIGLKANDRLIKLNGKHVNNMSLNDIENFMKQNEFQEISVEILRNNQSLVYKFVLEIPY</sequence>
<proteinExistence type="predicted"/>
<keyword evidence="3" id="KW-1185">Reference proteome</keyword>
<reference evidence="2 3" key="1">
    <citation type="submission" date="2020-05" db="EMBL/GenBank/DDBJ databases">
        <title>Tigecycline resistant gene in Empedobacter stercoris.</title>
        <authorList>
            <person name="Chen Y."/>
            <person name="Cheng Y."/>
            <person name="Zhou K."/>
        </authorList>
    </citation>
    <scope>NUCLEOTIDE SEQUENCE [LARGE SCALE GENOMIC DNA]</scope>
    <source>
        <strain evidence="2 3">ES202</strain>
    </source>
</reference>
<evidence type="ECO:0000259" key="1">
    <source>
        <dbReference type="SMART" id="SM00228"/>
    </source>
</evidence>